<gene>
    <name evidence="1" type="ORF">SAMN04488072_109166</name>
</gene>
<reference evidence="1 2" key="1">
    <citation type="submission" date="2016-10" db="EMBL/GenBank/DDBJ databases">
        <authorList>
            <person name="de Groot N.N."/>
        </authorList>
    </citation>
    <scope>NUCLEOTIDE SEQUENCE [LARGE SCALE GENOMIC DNA]</scope>
    <source>
        <strain evidence="1 2">CGMCC 1.3702</strain>
    </source>
</reference>
<dbReference type="Proteomes" id="UP000198642">
    <property type="component" value="Unassembled WGS sequence"/>
</dbReference>
<protein>
    <submittedName>
        <fullName evidence="1">Uncharacterized protein</fullName>
    </submittedName>
</protein>
<sequence>MGKSLETLIMSRINENKSVEEINADLKELSSKISSVDYLRNISNVEIPSDFVMKFSEAAYVKEHLKKLVNLVFENINSDKFTKVLIDDYIESSNTFDYKKHFLVLNILGEKLKQINNQFNSVPYIHIENFNRNVQGNTSKSIKEIILDSVTLIGFLLTLYGAIFNNNVSDIKIDNRDINVYKMEITNEINNIINDF</sequence>
<proteinExistence type="predicted"/>
<dbReference type="AlphaFoldDB" id="A0A1I0Z4P8"/>
<accession>A0A1I0Z4P8</accession>
<evidence type="ECO:0000313" key="2">
    <source>
        <dbReference type="Proteomes" id="UP000198642"/>
    </source>
</evidence>
<keyword evidence="2" id="KW-1185">Reference proteome</keyword>
<name>A0A1I0Z4P8_9BACI</name>
<dbReference type="EMBL" id="FOJW01000009">
    <property type="protein sequence ID" value="SFB20531.1"/>
    <property type="molecule type" value="Genomic_DNA"/>
</dbReference>
<dbReference type="RefSeq" id="WP_090238567.1">
    <property type="nucleotide sequence ID" value="NZ_FOJW01000009.1"/>
</dbReference>
<organism evidence="1 2">
    <name type="scientific">Lentibacillus halodurans</name>
    <dbReference type="NCBI Taxonomy" id="237679"/>
    <lineage>
        <taxon>Bacteria</taxon>
        <taxon>Bacillati</taxon>
        <taxon>Bacillota</taxon>
        <taxon>Bacilli</taxon>
        <taxon>Bacillales</taxon>
        <taxon>Bacillaceae</taxon>
        <taxon>Lentibacillus</taxon>
    </lineage>
</organism>
<evidence type="ECO:0000313" key="1">
    <source>
        <dbReference type="EMBL" id="SFB20531.1"/>
    </source>
</evidence>